<gene>
    <name evidence="3" type="ORF">CLV88_11591</name>
</gene>
<keyword evidence="4" id="KW-1185">Reference proteome</keyword>
<feature type="domain" description="Beta-lactamase-related" evidence="2">
    <location>
        <begin position="54"/>
        <end position="140"/>
    </location>
</feature>
<dbReference type="OrthoDB" id="9804448at2"/>
<dbReference type="InterPro" id="IPR050789">
    <property type="entry name" value="Diverse_Enzym_Activities"/>
</dbReference>
<proteinExistence type="predicted"/>
<protein>
    <submittedName>
        <fullName evidence="3">Beta-lactamase</fullName>
    </submittedName>
</protein>
<dbReference type="Pfam" id="PF00144">
    <property type="entry name" value="Beta-lactamase"/>
    <property type="match status" value="1"/>
</dbReference>
<dbReference type="InterPro" id="IPR001466">
    <property type="entry name" value="Beta-lactam-related"/>
</dbReference>
<keyword evidence="1" id="KW-0472">Membrane</keyword>
<dbReference type="Proteomes" id="UP000240418">
    <property type="component" value="Unassembled WGS sequence"/>
</dbReference>
<dbReference type="EMBL" id="PYGJ01000015">
    <property type="protein sequence ID" value="PSL17744.1"/>
    <property type="molecule type" value="Genomic_DNA"/>
</dbReference>
<evidence type="ECO:0000313" key="3">
    <source>
        <dbReference type="EMBL" id="PSL17744.1"/>
    </source>
</evidence>
<keyword evidence="1" id="KW-0812">Transmembrane</keyword>
<feature type="transmembrane region" description="Helical" evidence="1">
    <location>
        <begin position="12"/>
        <end position="34"/>
    </location>
</feature>
<evidence type="ECO:0000313" key="4">
    <source>
        <dbReference type="Proteomes" id="UP000240418"/>
    </source>
</evidence>
<comment type="caution">
    <text evidence="3">The sequence shown here is derived from an EMBL/GenBank/DDBJ whole genome shotgun (WGS) entry which is preliminary data.</text>
</comment>
<reference evidence="3 4" key="1">
    <citation type="submission" date="2018-03" db="EMBL/GenBank/DDBJ databases">
        <title>Genomic Encyclopedia of Archaeal and Bacterial Type Strains, Phase II (KMG-II): from individual species to whole genera.</title>
        <authorList>
            <person name="Goeker M."/>
        </authorList>
    </citation>
    <scope>NUCLEOTIDE SEQUENCE [LARGE SCALE GENOMIC DNA]</scope>
    <source>
        <strain evidence="3 4">DSM 100673</strain>
    </source>
</reference>
<name>A0A2P8F7Q3_9RHOB</name>
<dbReference type="SUPFAM" id="SSF56601">
    <property type="entry name" value="beta-lactamase/transpeptidase-like"/>
    <property type="match status" value="1"/>
</dbReference>
<evidence type="ECO:0000256" key="1">
    <source>
        <dbReference type="SAM" id="Phobius"/>
    </source>
</evidence>
<dbReference type="AlphaFoldDB" id="A0A2P8F7Q3"/>
<keyword evidence="1" id="KW-1133">Transmembrane helix</keyword>
<accession>A0A2P8F7Q3</accession>
<dbReference type="PANTHER" id="PTHR43283">
    <property type="entry name" value="BETA-LACTAMASE-RELATED"/>
    <property type="match status" value="1"/>
</dbReference>
<evidence type="ECO:0000259" key="2">
    <source>
        <dbReference type="Pfam" id="PF00144"/>
    </source>
</evidence>
<dbReference type="Gene3D" id="3.40.710.10">
    <property type="entry name" value="DD-peptidase/beta-lactamase superfamily"/>
    <property type="match status" value="1"/>
</dbReference>
<dbReference type="InterPro" id="IPR012338">
    <property type="entry name" value="Beta-lactam/transpept-like"/>
</dbReference>
<sequence length="141" mass="15536">MKYVAHKRWAKWVIGLLASFMIAVWMMMVTHPAAPTAPVDRDHLEVWLDSIVSAQAATAISIAVIQNGEVAWEMASGTADPFKDQKATPQTIYHIWSVTKLATALTILTLAGDQELDLDLPVADILPWLDLVEAAENRITT</sequence>
<organism evidence="3 4">
    <name type="scientific">Shimia abyssi</name>
    <dbReference type="NCBI Taxonomy" id="1662395"/>
    <lineage>
        <taxon>Bacteria</taxon>
        <taxon>Pseudomonadati</taxon>
        <taxon>Pseudomonadota</taxon>
        <taxon>Alphaproteobacteria</taxon>
        <taxon>Rhodobacterales</taxon>
        <taxon>Roseobacteraceae</taxon>
    </lineage>
</organism>